<dbReference type="PANTHER" id="PTHR34701:SF1">
    <property type="entry name" value="TRANSCRIPTIONAL REGULATOR MRAZ"/>
    <property type="match status" value="1"/>
</dbReference>
<gene>
    <name evidence="8" type="ORF">UFOPK2786_00037</name>
</gene>
<keyword evidence="6" id="KW-0804">Transcription</keyword>
<evidence type="ECO:0000256" key="2">
    <source>
        <dbReference type="ARBA" id="ARBA00022490"/>
    </source>
</evidence>
<evidence type="ECO:0000313" key="8">
    <source>
        <dbReference type="EMBL" id="CAB4728625.1"/>
    </source>
</evidence>
<evidence type="ECO:0000256" key="6">
    <source>
        <dbReference type="ARBA" id="ARBA00023163"/>
    </source>
</evidence>
<dbReference type="CDD" id="cd16321">
    <property type="entry name" value="MraZ_C"/>
    <property type="match status" value="1"/>
</dbReference>
<dbReference type="InterPro" id="IPR020603">
    <property type="entry name" value="MraZ_dom"/>
</dbReference>
<dbReference type="CDD" id="cd16320">
    <property type="entry name" value="MraZ_N"/>
    <property type="match status" value="1"/>
</dbReference>
<evidence type="ECO:0000256" key="3">
    <source>
        <dbReference type="ARBA" id="ARBA00022737"/>
    </source>
</evidence>
<dbReference type="Pfam" id="PF02381">
    <property type="entry name" value="MraZ"/>
    <property type="match status" value="2"/>
</dbReference>
<sequence>MVGRMFLGTHAPRLDDKGRLVLPAKFREALAPGLVLTKGQDRSIVVWPATEFTAYAARLGEASRSDEKVRAYLRVLFSSAFDEQPDKQGRVTLPPVLREYAGLDRDVVVVGNGQTVEIWDAAAWTSYLTSNEDAYSSINEEVIPGLL</sequence>
<dbReference type="InterPro" id="IPR038619">
    <property type="entry name" value="MraZ_sf"/>
</dbReference>
<dbReference type="InterPro" id="IPR037914">
    <property type="entry name" value="SpoVT-AbrB_sf"/>
</dbReference>
<dbReference type="EMBL" id="CAEZYW010000003">
    <property type="protein sequence ID" value="CAB4728625.1"/>
    <property type="molecule type" value="Genomic_DNA"/>
</dbReference>
<evidence type="ECO:0000256" key="4">
    <source>
        <dbReference type="ARBA" id="ARBA00023015"/>
    </source>
</evidence>
<dbReference type="AlphaFoldDB" id="A0A6J6S1T0"/>
<feature type="domain" description="SpoVT-AbrB" evidence="7">
    <location>
        <begin position="80"/>
        <end position="123"/>
    </location>
</feature>
<dbReference type="InterPro" id="IPR035644">
    <property type="entry name" value="MraZ_C"/>
</dbReference>
<dbReference type="InterPro" id="IPR035642">
    <property type="entry name" value="MraZ_N"/>
</dbReference>
<keyword evidence="5" id="KW-0238">DNA-binding</keyword>
<dbReference type="NCBIfam" id="TIGR00242">
    <property type="entry name" value="division/cell wall cluster transcriptional repressor MraZ"/>
    <property type="match status" value="1"/>
</dbReference>
<keyword evidence="3" id="KW-0677">Repeat</keyword>
<dbReference type="GO" id="GO:0000976">
    <property type="term" value="F:transcription cis-regulatory region binding"/>
    <property type="evidence" value="ECO:0007669"/>
    <property type="project" value="TreeGrafter"/>
</dbReference>
<evidence type="ECO:0000256" key="1">
    <source>
        <dbReference type="ARBA" id="ARBA00013860"/>
    </source>
</evidence>
<organism evidence="8">
    <name type="scientific">freshwater metagenome</name>
    <dbReference type="NCBI Taxonomy" id="449393"/>
    <lineage>
        <taxon>unclassified sequences</taxon>
        <taxon>metagenomes</taxon>
        <taxon>ecological metagenomes</taxon>
    </lineage>
</organism>
<dbReference type="Gene3D" id="3.40.1550.20">
    <property type="entry name" value="Transcriptional regulator MraZ domain"/>
    <property type="match status" value="1"/>
</dbReference>
<accession>A0A6J6S1T0</accession>
<keyword evidence="2" id="KW-0963">Cytoplasm</keyword>
<feature type="domain" description="SpoVT-AbrB" evidence="7">
    <location>
        <begin position="9"/>
        <end position="51"/>
    </location>
</feature>
<evidence type="ECO:0000256" key="5">
    <source>
        <dbReference type="ARBA" id="ARBA00023125"/>
    </source>
</evidence>
<proteinExistence type="inferred from homology"/>
<dbReference type="GO" id="GO:0003700">
    <property type="term" value="F:DNA-binding transcription factor activity"/>
    <property type="evidence" value="ECO:0007669"/>
    <property type="project" value="InterPro"/>
</dbReference>
<keyword evidence="4" id="KW-0805">Transcription regulation</keyword>
<dbReference type="PANTHER" id="PTHR34701">
    <property type="entry name" value="TRANSCRIPTIONAL REGULATOR MRAZ"/>
    <property type="match status" value="1"/>
</dbReference>
<name>A0A6J6S1T0_9ZZZZ</name>
<dbReference type="HAMAP" id="MF_01008">
    <property type="entry name" value="MraZ"/>
    <property type="match status" value="1"/>
</dbReference>
<protein>
    <recommendedName>
        <fullName evidence="1">Transcriptional regulator MraZ</fullName>
    </recommendedName>
</protein>
<dbReference type="PROSITE" id="PS51740">
    <property type="entry name" value="SPOVT_ABRB"/>
    <property type="match status" value="2"/>
</dbReference>
<dbReference type="InterPro" id="IPR007159">
    <property type="entry name" value="SpoVT-AbrB_dom"/>
</dbReference>
<dbReference type="SUPFAM" id="SSF89447">
    <property type="entry name" value="AbrB/MazE/MraZ-like"/>
    <property type="match status" value="1"/>
</dbReference>
<dbReference type="InterPro" id="IPR003444">
    <property type="entry name" value="MraZ"/>
</dbReference>
<reference evidence="8" key="1">
    <citation type="submission" date="2020-05" db="EMBL/GenBank/DDBJ databases">
        <authorList>
            <person name="Chiriac C."/>
            <person name="Salcher M."/>
            <person name="Ghai R."/>
            <person name="Kavagutti S V."/>
        </authorList>
    </citation>
    <scope>NUCLEOTIDE SEQUENCE</scope>
</reference>
<dbReference type="GO" id="GO:2000143">
    <property type="term" value="P:negative regulation of DNA-templated transcription initiation"/>
    <property type="evidence" value="ECO:0007669"/>
    <property type="project" value="TreeGrafter"/>
</dbReference>
<evidence type="ECO:0000259" key="7">
    <source>
        <dbReference type="PROSITE" id="PS51740"/>
    </source>
</evidence>